<dbReference type="EMBL" id="JBHRYF010000001">
    <property type="protein sequence ID" value="MFC3658994.1"/>
    <property type="molecule type" value="Genomic_DNA"/>
</dbReference>
<organism evidence="1 2">
    <name type="scientific">Luteimonas notoginsengisoli</name>
    <dbReference type="NCBI Taxonomy" id="1578200"/>
    <lineage>
        <taxon>Bacteria</taxon>
        <taxon>Pseudomonadati</taxon>
        <taxon>Pseudomonadota</taxon>
        <taxon>Gammaproteobacteria</taxon>
        <taxon>Lysobacterales</taxon>
        <taxon>Lysobacteraceae</taxon>
        <taxon>Luteimonas</taxon>
    </lineage>
</organism>
<reference evidence="2" key="1">
    <citation type="journal article" date="2019" name="Int. J. Syst. Evol. Microbiol.">
        <title>The Global Catalogue of Microorganisms (GCM) 10K type strain sequencing project: providing services to taxonomists for standard genome sequencing and annotation.</title>
        <authorList>
            <consortium name="The Broad Institute Genomics Platform"/>
            <consortium name="The Broad Institute Genome Sequencing Center for Infectious Disease"/>
            <person name="Wu L."/>
            <person name="Ma J."/>
        </authorList>
    </citation>
    <scope>NUCLEOTIDE SEQUENCE [LARGE SCALE GENOMIC DNA]</scope>
    <source>
        <strain evidence="2">KCTC 42211</strain>
    </source>
</reference>
<protein>
    <submittedName>
        <fullName evidence="1">Uncharacterized protein</fullName>
    </submittedName>
</protein>
<keyword evidence="2" id="KW-1185">Reference proteome</keyword>
<sequence length="137" mass="14903">MTGGEVDAPFQQRVAPWMLECFGAAIAADVQERGDRLLEEVLELLQAHCYDSGRVATLRDYVFNRPVGEPAQEVGGVMVTLAAYCLATGLDMHEAGDTELARVWTKIEAIRRKQAAKRDIHSPLPCVNSEVGASCDG</sequence>
<gene>
    <name evidence="1" type="ORF">ACFOM9_02740</name>
</gene>
<accession>A0ABV7UQT8</accession>
<evidence type="ECO:0000313" key="1">
    <source>
        <dbReference type="EMBL" id="MFC3658994.1"/>
    </source>
</evidence>
<comment type="caution">
    <text evidence="1">The sequence shown here is derived from an EMBL/GenBank/DDBJ whole genome shotgun (WGS) entry which is preliminary data.</text>
</comment>
<dbReference type="RefSeq" id="WP_386705941.1">
    <property type="nucleotide sequence ID" value="NZ_JBHRYF010000001.1"/>
</dbReference>
<dbReference type="Proteomes" id="UP001595724">
    <property type="component" value="Unassembled WGS sequence"/>
</dbReference>
<proteinExistence type="predicted"/>
<evidence type="ECO:0000313" key="2">
    <source>
        <dbReference type="Proteomes" id="UP001595724"/>
    </source>
</evidence>
<name>A0ABV7UQT8_9GAMM</name>